<dbReference type="GO" id="GO:0003677">
    <property type="term" value="F:DNA binding"/>
    <property type="evidence" value="ECO:0007669"/>
    <property type="project" value="UniProtKB-KW"/>
</dbReference>
<accession>A0A418NAK1</accession>
<dbReference type="InterPro" id="IPR041657">
    <property type="entry name" value="HTH_17"/>
</dbReference>
<sequence>MEVVCLQEEAFYALFTKVIEHVESKRQDTLDRWIDGEEAMSILRIKSTTTLQKLRDEGKIRFSQPQKKIILYDRESIMEYIEKHARETF</sequence>
<dbReference type="EMBL" id="QXFJ01000009">
    <property type="protein sequence ID" value="RIV73259.1"/>
    <property type="molecule type" value="Genomic_DNA"/>
</dbReference>
<organism evidence="2 4">
    <name type="scientific">Flagellimonas aequoris</name>
    <dbReference type="NCBI Taxonomy" id="2306997"/>
    <lineage>
        <taxon>Bacteria</taxon>
        <taxon>Pseudomonadati</taxon>
        <taxon>Bacteroidota</taxon>
        <taxon>Flavobacteriia</taxon>
        <taxon>Flavobacteriales</taxon>
        <taxon>Flavobacteriaceae</taxon>
        <taxon>Flagellimonas</taxon>
    </lineage>
</organism>
<dbReference type="Proteomes" id="UP000284189">
    <property type="component" value="Unassembled WGS sequence"/>
</dbReference>
<keyword evidence="2" id="KW-0238">DNA-binding</keyword>
<evidence type="ECO:0000313" key="2">
    <source>
        <dbReference type="EMBL" id="RIV73259.1"/>
    </source>
</evidence>
<dbReference type="Pfam" id="PF12728">
    <property type="entry name" value="HTH_17"/>
    <property type="match status" value="1"/>
</dbReference>
<dbReference type="AlphaFoldDB" id="A0A418NAK1"/>
<dbReference type="RefSeq" id="WP_119638954.1">
    <property type="nucleotide sequence ID" value="NZ_QXFJ01000009.1"/>
</dbReference>
<feature type="domain" description="Helix-turn-helix" evidence="1">
    <location>
        <begin position="37"/>
        <end position="84"/>
    </location>
</feature>
<gene>
    <name evidence="2" type="ORF">D2U88_03720</name>
    <name evidence="3" type="ORF">FQ019_03695</name>
</gene>
<keyword evidence="5" id="KW-1185">Reference proteome</keyword>
<evidence type="ECO:0000313" key="3">
    <source>
        <dbReference type="EMBL" id="TXK07071.1"/>
    </source>
</evidence>
<comment type="caution">
    <text evidence="2">The sequence shown here is derived from an EMBL/GenBank/DDBJ whole genome shotgun (WGS) entry which is preliminary data.</text>
</comment>
<dbReference type="OrthoDB" id="1524679at2"/>
<reference evidence="3 5" key="2">
    <citation type="submission" date="2019-07" db="EMBL/GenBank/DDBJ databases">
        <title>Draft genome of two Muricauda strains isolated from deep sea.</title>
        <authorList>
            <person name="Sun C."/>
        </authorList>
    </citation>
    <scope>NUCLEOTIDE SEQUENCE [LARGE SCALE GENOMIC DNA]</scope>
    <source>
        <strain evidence="3 5">NH166</strain>
    </source>
</reference>
<dbReference type="Proteomes" id="UP000321528">
    <property type="component" value="Unassembled WGS sequence"/>
</dbReference>
<name>A0A418NAK1_9FLAO</name>
<reference evidence="2 4" key="1">
    <citation type="submission" date="2018-08" db="EMBL/GenBank/DDBJ databases">
        <title>Proposal of Muricauda 72 sp.nov. and Muricauda NH166 sp.nov., isolated from seawater.</title>
        <authorList>
            <person name="Cheng H."/>
            <person name="Wu Y.-H."/>
            <person name="Guo L.-L."/>
            <person name="Xu X.-W."/>
        </authorList>
    </citation>
    <scope>NUCLEOTIDE SEQUENCE [LARGE SCALE GENOMIC DNA]</scope>
    <source>
        <strain evidence="2 4">NH166</strain>
    </source>
</reference>
<protein>
    <submittedName>
        <fullName evidence="2">DNA-binding protein</fullName>
    </submittedName>
    <submittedName>
        <fullName evidence="3">Helix-turn-helix domain-containing protein</fullName>
    </submittedName>
</protein>
<evidence type="ECO:0000313" key="5">
    <source>
        <dbReference type="Proteomes" id="UP000321528"/>
    </source>
</evidence>
<evidence type="ECO:0000313" key="4">
    <source>
        <dbReference type="Proteomes" id="UP000284189"/>
    </source>
</evidence>
<dbReference type="EMBL" id="VNWL01000008">
    <property type="protein sequence ID" value="TXK07071.1"/>
    <property type="molecule type" value="Genomic_DNA"/>
</dbReference>
<evidence type="ECO:0000259" key="1">
    <source>
        <dbReference type="Pfam" id="PF12728"/>
    </source>
</evidence>
<proteinExistence type="predicted"/>